<name>A0A0H0XNS6_9SPHN</name>
<dbReference type="Proteomes" id="UP000053455">
    <property type="component" value="Unassembled WGS sequence"/>
</dbReference>
<reference evidence="1 2" key="1">
    <citation type="submission" date="2015-04" db="EMBL/GenBank/DDBJ databases">
        <title>The draft genome sequence of Erythrobacter marinus HWDM-33.</title>
        <authorList>
            <person name="Zhuang L."/>
            <person name="Liu Y."/>
            <person name="Shao Z."/>
        </authorList>
    </citation>
    <scope>NUCLEOTIDE SEQUENCE [LARGE SCALE GENOMIC DNA]</scope>
    <source>
        <strain evidence="1 2">HWDM-33</strain>
    </source>
</reference>
<organism evidence="1 2">
    <name type="scientific">Aurantiacibacter marinus</name>
    <dbReference type="NCBI Taxonomy" id="874156"/>
    <lineage>
        <taxon>Bacteria</taxon>
        <taxon>Pseudomonadati</taxon>
        <taxon>Pseudomonadota</taxon>
        <taxon>Alphaproteobacteria</taxon>
        <taxon>Sphingomonadales</taxon>
        <taxon>Erythrobacteraceae</taxon>
        <taxon>Aurantiacibacter</taxon>
    </lineage>
</organism>
<keyword evidence="2" id="KW-1185">Reference proteome</keyword>
<evidence type="ECO:0000313" key="1">
    <source>
        <dbReference type="EMBL" id="KLI63597.1"/>
    </source>
</evidence>
<protein>
    <submittedName>
        <fullName evidence="1">Uncharacterized protein</fullName>
    </submittedName>
</protein>
<comment type="caution">
    <text evidence="1">The sequence shown here is derived from an EMBL/GenBank/DDBJ whole genome shotgun (WGS) entry which is preliminary data.</text>
</comment>
<dbReference type="STRING" id="874156.GCA_001021555_01816"/>
<gene>
    <name evidence="1" type="ORF">AAV99_07520</name>
</gene>
<proteinExistence type="predicted"/>
<accession>A0A0H0XNS6</accession>
<dbReference type="AlphaFoldDB" id="A0A0H0XNS6"/>
<dbReference type="EMBL" id="LBHU01000002">
    <property type="protein sequence ID" value="KLI63597.1"/>
    <property type="molecule type" value="Genomic_DNA"/>
</dbReference>
<dbReference type="PATRIC" id="fig|874156.12.peg.1547"/>
<evidence type="ECO:0000313" key="2">
    <source>
        <dbReference type="Proteomes" id="UP000053455"/>
    </source>
</evidence>
<sequence>MVAPFDNLADFIANEFSVPRPLLVRLDQPDGRALDRHRVEVVFDLEEDARRFRDPEMPPFNQAKQKLVVDAFAAMLADIAPLRSGMLNTLTNFRKTPLPSSAAMDKLFVIFSSFEKPARIEAVDAIHESEVEEIARQLGLWKVHRLFAGVTFMFETDAEARAALTNGAAARCRKLLAEALRPHDTFGYFADRPVHTKIDSRESFQRDFNGSWFHYTR</sequence>